<dbReference type="GO" id="GO:0033186">
    <property type="term" value="C:CAF-1 complex"/>
    <property type="evidence" value="ECO:0007669"/>
    <property type="project" value="TreeGrafter"/>
</dbReference>
<feature type="region of interest" description="Disordered" evidence="5">
    <location>
        <begin position="207"/>
        <end position="312"/>
    </location>
</feature>
<evidence type="ECO:0000256" key="4">
    <source>
        <dbReference type="ARBA" id="ARBA00023242"/>
    </source>
</evidence>
<dbReference type="PANTHER" id="PTHR15272">
    <property type="entry name" value="CHROMATIN ASSEMBLY FACTOR 1 SUBUNIT A CAF-1 SUBUNIT A"/>
    <property type="match status" value="1"/>
</dbReference>
<dbReference type="OrthoDB" id="440676at2759"/>
<dbReference type="Proteomes" id="UP000298030">
    <property type="component" value="Unassembled WGS sequence"/>
</dbReference>
<dbReference type="GO" id="GO:0005634">
    <property type="term" value="C:nucleus"/>
    <property type="evidence" value="ECO:0007669"/>
    <property type="project" value="UniProtKB-SubCell"/>
</dbReference>
<accession>A0A4Y7TQ37</accession>
<feature type="region of interest" description="Disordered" evidence="5">
    <location>
        <begin position="499"/>
        <end position="581"/>
    </location>
</feature>
<name>A0A4Y7TQ37_COPMI</name>
<comment type="caution">
    <text evidence="7">The sequence shown here is derived from an EMBL/GenBank/DDBJ whole genome shotgun (WGS) entry which is preliminary data.</text>
</comment>
<keyword evidence="4" id="KW-0539">Nucleus</keyword>
<feature type="compositionally biased region" description="Polar residues" evidence="5">
    <location>
        <begin position="1"/>
        <end position="10"/>
    </location>
</feature>
<feature type="region of interest" description="Disordered" evidence="5">
    <location>
        <begin position="643"/>
        <end position="710"/>
    </location>
</feature>
<evidence type="ECO:0000313" key="7">
    <source>
        <dbReference type="EMBL" id="TEB36305.1"/>
    </source>
</evidence>
<gene>
    <name evidence="7" type="ORF">FA13DRAFT_1810885</name>
</gene>
<feature type="compositionally biased region" description="Acidic residues" evidence="5">
    <location>
        <begin position="499"/>
        <end position="545"/>
    </location>
</feature>
<dbReference type="AlphaFoldDB" id="A0A4Y7TQ37"/>
<dbReference type="PANTHER" id="PTHR15272:SF0">
    <property type="entry name" value="CHROMATIN ASSEMBLY FACTOR 1 SUBUNIT A"/>
    <property type="match status" value="1"/>
</dbReference>
<reference evidence="7 8" key="1">
    <citation type="journal article" date="2019" name="Nat. Ecol. Evol.">
        <title>Megaphylogeny resolves global patterns of mushroom evolution.</title>
        <authorList>
            <person name="Varga T."/>
            <person name="Krizsan K."/>
            <person name="Foldi C."/>
            <person name="Dima B."/>
            <person name="Sanchez-Garcia M."/>
            <person name="Sanchez-Ramirez S."/>
            <person name="Szollosi G.J."/>
            <person name="Szarkandi J.G."/>
            <person name="Papp V."/>
            <person name="Albert L."/>
            <person name="Andreopoulos W."/>
            <person name="Angelini C."/>
            <person name="Antonin V."/>
            <person name="Barry K.W."/>
            <person name="Bougher N.L."/>
            <person name="Buchanan P."/>
            <person name="Buyck B."/>
            <person name="Bense V."/>
            <person name="Catcheside P."/>
            <person name="Chovatia M."/>
            <person name="Cooper J."/>
            <person name="Damon W."/>
            <person name="Desjardin D."/>
            <person name="Finy P."/>
            <person name="Geml J."/>
            <person name="Haridas S."/>
            <person name="Hughes K."/>
            <person name="Justo A."/>
            <person name="Karasinski D."/>
            <person name="Kautmanova I."/>
            <person name="Kiss B."/>
            <person name="Kocsube S."/>
            <person name="Kotiranta H."/>
            <person name="LaButti K.M."/>
            <person name="Lechner B.E."/>
            <person name="Liimatainen K."/>
            <person name="Lipzen A."/>
            <person name="Lukacs Z."/>
            <person name="Mihaltcheva S."/>
            <person name="Morgado L.N."/>
            <person name="Niskanen T."/>
            <person name="Noordeloos M.E."/>
            <person name="Ohm R.A."/>
            <person name="Ortiz-Santana B."/>
            <person name="Ovrebo C."/>
            <person name="Racz N."/>
            <person name="Riley R."/>
            <person name="Savchenko A."/>
            <person name="Shiryaev A."/>
            <person name="Soop K."/>
            <person name="Spirin V."/>
            <person name="Szebenyi C."/>
            <person name="Tomsovsky M."/>
            <person name="Tulloss R.E."/>
            <person name="Uehling J."/>
            <person name="Grigoriev I.V."/>
            <person name="Vagvolgyi C."/>
            <person name="Papp T."/>
            <person name="Martin F.M."/>
            <person name="Miettinen O."/>
            <person name="Hibbett D.S."/>
            <person name="Nagy L.G."/>
        </authorList>
    </citation>
    <scope>NUCLEOTIDE SEQUENCE [LARGE SCALE GENOMIC DNA]</scope>
    <source>
        <strain evidence="7 8">FP101781</strain>
    </source>
</reference>
<evidence type="ECO:0000256" key="5">
    <source>
        <dbReference type="SAM" id="MobiDB-lite"/>
    </source>
</evidence>
<dbReference type="GO" id="GO:0006334">
    <property type="term" value="P:nucleosome assembly"/>
    <property type="evidence" value="ECO:0007669"/>
    <property type="project" value="TreeGrafter"/>
</dbReference>
<dbReference type="GO" id="GO:0006281">
    <property type="term" value="P:DNA repair"/>
    <property type="evidence" value="ECO:0007669"/>
    <property type="project" value="UniProtKB-KW"/>
</dbReference>
<evidence type="ECO:0000313" key="8">
    <source>
        <dbReference type="Proteomes" id="UP000298030"/>
    </source>
</evidence>
<proteinExistence type="predicted"/>
<dbReference type="STRING" id="71717.A0A4Y7TQ37"/>
<keyword evidence="8" id="KW-1185">Reference proteome</keyword>
<organism evidence="7 8">
    <name type="scientific">Coprinellus micaceus</name>
    <name type="common">Glistening ink-cap mushroom</name>
    <name type="synonym">Coprinus micaceus</name>
    <dbReference type="NCBI Taxonomy" id="71717"/>
    <lineage>
        <taxon>Eukaryota</taxon>
        <taxon>Fungi</taxon>
        <taxon>Dikarya</taxon>
        <taxon>Basidiomycota</taxon>
        <taxon>Agaricomycotina</taxon>
        <taxon>Agaricomycetes</taxon>
        <taxon>Agaricomycetidae</taxon>
        <taxon>Agaricales</taxon>
        <taxon>Agaricineae</taxon>
        <taxon>Psathyrellaceae</taxon>
        <taxon>Coprinellus</taxon>
    </lineage>
</organism>
<protein>
    <recommendedName>
        <fullName evidence="6">Chromatin assembly factor 1 subunit A dimerization domain-containing protein</fullName>
    </recommendedName>
</protein>
<dbReference type="Pfam" id="PF12253">
    <property type="entry name" value="CAF1A_dimeriz"/>
    <property type="match status" value="1"/>
</dbReference>
<evidence type="ECO:0000256" key="1">
    <source>
        <dbReference type="ARBA" id="ARBA00004123"/>
    </source>
</evidence>
<feature type="domain" description="Chromatin assembly factor 1 subunit A dimerization" evidence="6">
    <location>
        <begin position="455"/>
        <end position="526"/>
    </location>
</feature>
<keyword evidence="3" id="KW-0234">DNA repair</keyword>
<dbReference type="InterPro" id="IPR022043">
    <property type="entry name" value="CAF1A_DD"/>
</dbReference>
<comment type="subcellular location">
    <subcellularLocation>
        <location evidence="1">Nucleus</location>
    </subcellularLocation>
</comment>
<dbReference type="EMBL" id="QPFP01000006">
    <property type="protein sequence ID" value="TEB36305.1"/>
    <property type="molecule type" value="Genomic_DNA"/>
</dbReference>
<feature type="compositionally biased region" description="Low complexity" evidence="5">
    <location>
        <begin position="684"/>
        <end position="710"/>
    </location>
</feature>
<feature type="compositionally biased region" description="Polar residues" evidence="5">
    <location>
        <begin position="301"/>
        <end position="312"/>
    </location>
</feature>
<feature type="compositionally biased region" description="Basic and acidic residues" evidence="5">
    <location>
        <begin position="568"/>
        <end position="577"/>
    </location>
</feature>
<feature type="compositionally biased region" description="Basic and acidic residues" evidence="5">
    <location>
        <begin position="252"/>
        <end position="276"/>
    </location>
</feature>
<feature type="region of interest" description="Disordered" evidence="5">
    <location>
        <begin position="1"/>
        <end position="20"/>
    </location>
</feature>
<feature type="compositionally biased region" description="Polar residues" evidence="5">
    <location>
        <begin position="663"/>
        <end position="680"/>
    </location>
</feature>
<sequence length="815" mass="89829">MSSSEANKGTASPEKKGDKSSIIELKNGKVVCKQKCVSFEKQSETLQEIVKFRELIEERLESSDSPLTELPDEYRSLIAKLAHESDKALVTLAKHIRQELLPVQDEEDAERTTKANAMLPLPVVEAAINSTMDRNNYGIDVPLGAKLPASLAVWRWEVKEPFWECLPKNGREKAEARLEERKAASKALNIVFEQLPQGEKDLLLKTKGPKLPAKDANANTRTPEPTDKSEVLPSESAKKQGKKKAASEVANDEEKERSEKKAAKEEKERKAQDAQKKSRSLMANFFSKPKVTIGGPRPKAQSPSVAGPSTSQSNFERVFKPFMPKRDSVVAPVNWFRESQKGQKVKDSDDREVIVIDDEGNTTDVTMSEPQPPEADLSCMPEKERLNGILRALPIPADLSRLTHRRKLPTGYHTYHPSPVRGIMNQLSEAEVAGDDSAVRSLLSKLQDCTQYPPKVLIFHEDARPGYYGTWTRTSRVIGPRRPLARDLLVFDYGYDSGEEWEEEPVGEDVAEGDEEEDETEADADSDADSWLVDDDDDVDVDLNDLDAVTPPDLFDSLPPILPPVPKRKADDDEKKQGSKKRKVVVPLVPFAKGPCWEEKVGECPYEPFSAYRIQLFNDTPFSIDPFIYVSTCIEDQRASQKAVAGTSSTTNDGFTVPPVPSRLSSACTPASLSSTSTIPLNLPPSSTHPSLPTASSTSTSGSSIPGTSSFPANPMKKAYAPKTPFPDAHLPFLLGKIAEMETSSLVLLVETVYEALKPHKVTKASVEAKVREVGEKDKAKKKWVVKPAFVGHVAPCVPRLPAPSSRGRESFDVA</sequence>
<keyword evidence="2" id="KW-0227">DNA damage</keyword>
<evidence type="ECO:0000256" key="3">
    <source>
        <dbReference type="ARBA" id="ARBA00023204"/>
    </source>
</evidence>
<evidence type="ECO:0000256" key="2">
    <source>
        <dbReference type="ARBA" id="ARBA00022763"/>
    </source>
</evidence>
<evidence type="ECO:0000259" key="6">
    <source>
        <dbReference type="Pfam" id="PF12253"/>
    </source>
</evidence>